<protein>
    <submittedName>
        <fullName evidence="1">Uncharacterized protein</fullName>
    </submittedName>
</protein>
<organism evidence="1 2">
    <name type="scientific">Paraprevotella xylaniphila YIT 11841</name>
    <dbReference type="NCBI Taxonomy" id="762982"/>
    <lineage>
        <taxon>Bacteria</taxon>
        <taxon>Pseudomonadati</taxon>
        <taxon>Bacteroidota</taxon>
        <taxon>Bacteroidia</taxon>
        <taxon>Bacteroidales</taxon>
        <taxon>Prevotellaceae</taxon>
        <taxon>Paraprevotella</taxon>
    </lineage>
</organism>
<name>F3QRR3_9BACT</name>
<evidence type="ECO:0000313" key="2">
    <source>
        <dbReference type="Proteomes" id="UP000005546"/>
    </source>
</evidence>
<proteinExistence type="predicted"/>
<keyword evidence="2" id="KW-1185">Reference proteome</keyword>
<dbReference type="AlphaFoldDB" id="F3QRR3"/>
<gene>
    <name evidence="1" type="ORF">HMPREF9442_00867</name>
</gene>
<dbReference type="EMBL" id="AFBR01000022">
    <property type="protein sequence ID" value="EGG56001.1"/>
    <property type="molecule type" value="Genomic_DNA"/>
</dbReference>
<reference evidence="1 2" key="1">
    <citation type="submission" date="2011-02" db="EMBL/GenBank/DDBJ databases">
        <authorList>
            <person name="Weinstock G."/>
            <person name="Sodergren E."/>
            <person name="Clifton S."/>
            <person name="Fulton L."/>
            <person name="Fulton B."/>
            <person name="Courtney L."/>
            <person name="Fronick C."/>
            <person name="Harrison M."/>
            <person name="Strong C."/>
            <person name="Farmer C."/>
            <person name="Delahaunty K."/>
            <person name="Markovic C."/>
            <person name="Hall O."/>
            <person name="Minx P."/>
            <person name="Tomlinson C."/>
            <person name="Mitreva M."/>
            <person name="Hou S."/>
            <person name="Chen J."/>
            <person name="Wollam A."/>
            <person name="Pepin K.H."/>
            <person name="Johnson M."/>
            <person name="Bhonagiri V."/>
            <person name="Zhang X."/>
            <person name="Suruliraj S."/>
            <person name="Warren W."/>
            <person name="Chinwalla A."/>
            <person name="Mardis E.R."/>
            <person name="Wilson R.K."/>
        </authorList>
    </citation>
    <scope>NUCLEOTIDE SEQUENCE [LARGE SCALE GENOMIC DNA]</scope>
    <source>
        <strain evidence="1 2">YIT 11841</strain>
    </source>
</reference>
<accession>F3QRR3</accession>
<dbReference type="Proteomes" id="UP000005546">
    <property type="component" value="Unassembled WGS sequence"/>
</dbReference>
<comment type="caution">
    <text evidence="1">The sequence shown here is derived from an EMBL/GenBank/DDBJ whole genome shotgun (WGS) entry which is preliminary data.</text>
</comment>
<sequence>MRFAWVGGLQYREVHPRCPPAHLCDAPAGAGPEVILSRMIFHCILINRYAFQLKVIFRPNANRGGTVTKLHCRVKPHPQAALSRPPLHTGSLSGSTFASFRHSHHQSLTVKDAMF</sequence>
<evidence type="ECO:0000313" key="1">
    <source>
        <dbReference type="EMBL" id="EGG56001.1"/>
    </source>
</evidence>
<dbReference type="HOGENOM" id="CLU_2106638_0_0_10"/>